<keyword evidence="4 7" id="KW-0012">Acyltransferase</keyword>
<evidence type="ECO:0000256" key="6">
    <source>
        <dbReference type="PIRSR" id="PIRSR000429-1"/>
    </source>
</evidence>
<dbReference type="NCBIfam" id="TIGR01930">
    <property type="entry name" value="AcCoA-C-Actrans"/>
    <property type="match status" value="1"/>
</dbReference>
<dbReference type="EC" id="2.3.1.9" evidence="2"/>
<dbReference type="RefSeq" id="WP_117584454.1">
    <property type="nucleotide sequence ID" value="NZ_LCYN01000027.1"/>
</dbReference>
<evidence type="ECO:0000256" key="1">
    <source>
        <dbReference type="ARBA" id="ARBA00010982"/>
    </source>
</evidence>
<dbReference type="PROSITE" id="PS00098">
    <property type="entry name" value="THIOLASE_1"/>
    <property type="match status" value="1"/>
</dbReference>
<dbReference type="SUPFAM" id="SSF53901">
    <property type="entry name" value="Thiolase-like"/>
    <property type="match status" value="2"/>
</dbReference>
<dbReference type="Proteomes" id="UP000035350">
    <property type="component" value="Unassembled WGS sequence"/>
</dbReference>
<dbReference type="InterPro" id="IPR020617">
    <property type="entry name" value="Thiolase_C"/>
</dbReference>
<feature type="domain" description="Thiolase C-terminal" evidence="9">
    <location>
        <begin position="305"/>
        <end position="425"/>
    </location>
</feature>
<dbReference type="InterPro" id="IPR002155">
    <property type="entry name" value="Thiolase"/>
</dbReference>
<gene>
    <name evidence="10" type="ORF">B4147_5677</name>
</gene>
<dbReference type="FunFam" id="3.40.47.10:FF:000010">
    <property type="entry name" value="Acetyl-CoA acetyltransferase (Thiolase)"/>
    <property type="match status" value="1"/>
</dbReference>
<feature type="active site" description="Proton acceptor" evidence="6">
    <location>
        <position position="413"/>
    </location>
</feature>
<dbReference type="EMBL" id="LCYN01000027">
    <property type="protein sequence ID" value="KKZ94353.1"/>
    <property type="molecule type" value="Genomic_DNA"/>
</dbReference>
<dbReference type="GO" id="GO:0003985">
    <property type="term" value="F:acetyl-CoA C-acetyltransferase activity"/>
    <property type="evidence" value="ECO:0007669"/>
    <property type="project" value="UniProtKB-EC"/>
</dbReference>
<dbReference type="InterPro" id="IPR020610">
    <property type="entry name" value="Thiolase_AS"/>
</dbReference>
<evidence type="ECO:0000256" key="7">
    <source>
        <dbReference type="RuleBase" id="RU003557"/>
    </source>
</evidence>
<dbReference type="InterPro" id="IPR020616">
    <property type="entry name" value="Thiolase_N"/>
</dbReference>
<feature type="active site" description="Acyl-thioester intermediate" evidence="6">
    <location>
        <position position="122"/>
    </location>
</feature>
<sequence length="427" mass="44978">MNTTLERGAIIAPLLNVRTPSERSVLKKEMGEIDMSKTVILSAARTPVGKFGGSLKDVKATELGGIAIKAALERANVSASDVEEVIFGTVIQGGQGQIPSRQAARAAGIPWEVQTETVNKVCASGLRAVTLADQIIRTGDQSLIVAGGMESMSNSPYILRGARWGYRMGNNEIIDLNVADGLTCAFSGIHMGVYGGEVAKEDGISREAQDEWAYRSHQRAVSAHKEGRFEEEIVPVTIPQRKGDPIVVAKDEAPREDTTIEKLAKLKPVFDKTSAVTAGNAPGLNDGGAALVLMSEDRAKQEGRKPLATILAHTAIAVESKDFPRTPGYAINELLKKTGKTIEDIDLFEINEAFAAVAIASTEIAGIDPDKLNVNGGAVAMGHPIGASGARIIVTLIHALKQRGGGIGIASICSGGGQGDAIMIEVR</sequence>
<evidence type="ECO:0000256" key="4">
    <source>
        <dbReference type="ARBA" id="ARBA00023315"/>
    </source>
</evidence>
<dbReference type="PANTHER" id="PTHR18919:SF107">
    <property type="entry name" value="ACETYL-COA ACETYLTRANSFERASE, CYTOSOLIC"/>
    <property type="match status" value="1"/>
</dbReference>
<evidence type="ECO:0000259" key="9">
    <source>
        <dbReference type="Pfam" id="PF02803"/>
    </source>
</evidence>
<evidence type="ECO:0000313" key="10">
    <source>
        <dbReference type="EMBL" id="KKZ94353.1"/>
    </source>
</evidence>
<evidence type="ECO:0000256" key="3">
    <source>
        <dbReference type="ARBA" id="ARBA00022679"/>
    </source>
</evidence>
<name>A0A0G8C3E8_9BACI</name>
<reference evidence="10 11" key="1">
    <citation type="journal article" date="2015" name="Genome Announc.">
        <title>Next-Generation Whole-Genome Sequencing of Eight Strains of Bacillus cereus, Isolated from Food.</title>
        <authorList>
            <person name="Krawczyk A.O."/>
            <person name="de Jong A."/>
            <person name="Eijlander R.T."/>
            <person name="Berendsen E.M."/>
            <person name="Holsappel S."/>
            <person name="Wells-Bennik M.H."/>
            <person name="Kuipers O.P."/>
        </authorList>
    </citation>
    <scope>NUCLEOTIDE SEQUENCE [LARGE SCALE GENOMIC DNA]</scope>
    <source>
        <strain evidence="10 11">B4147</strain>
    </source>
</reference>
<comment type="similarity">
    <text evidence="1 7">Belongs to the thiolase-like superfamily. Thiolase family.</text>
</comment>
<evidence type="ECO:0000313" key="11">
    <source>
        <dbReference type="Proteomes" id="UP000035350"/>
    </source>
</evidence>
<reference evidence="11" key="2">
    <citation type="submission" date="2015-04" db="EMBL/GenBank/DDBJ databases">
        <title>Draft Genome Sequences of Eight Spore-Forming Food Isolates of Bacillus cereus Genome sequencing.</title>
        <authorList>
            <person name="Krawcyk A.O."/>
            <person name="de Jong A."/>
            <person name="Eijlander R.T."/>
            <person name="Berendsen E.M."/>
            <person name="Holsappel S."/>
            <person name="Wells-Bennik M."/>
            <person name="Kuipers O.P."/>
        </authorList>
    </citation>
    <scope>NUCLEOTIDE SEQUENCE [LARGE SCALE GENOMIC DNA]</scope>
    <source>
        <strain evidence="11">B4147</strain>
    </source>
</reference>
<protein>
    <recommendedName>
        <fullName evidence="2">acetyl-CoA C-acetyltransferase</fullName>
        <ecNumber evidence="2">2.3.1.9</ecNumber>
    </recommendedName>
    <alternativeName>
        <fullName evidence="5">Acetoacetyl-CoA thiolase</fullName>
    </alternativeName>
</protein>
<feature type="domain" description="Thiolase N-terminal" evidence="8">
    <location>
        <begin position="39"/>
        <end position="297"/>
    </location>
</feature>
<keyword evidence="3 7" id="KW-0808">Transferase</keyword>
<evidence type="ECO:0000259" key="8">
    <source>
        <dbReference type="Pfam" id="PF00108"/>
    </source>
</evidence>
<dbReference type="InterPro" id="IPR020615">
    <property type="entry name" value="Thiolase_acyl_enz_int_AS"/>
</dbReference>
<dbReference type="Pfam" id="PF02803">
    <property type="entry name" value="Thiolase_C"/>
    <property type="match status" value="1"/>
</dbReference>
<dbReference type="Gene3D" id="3.40.47.10">
    <property type="match status" value="2"/>
</dbReference>
<dbReference type="InterPro" id="IPR016039">
    <property type="entry name" value="Thiolase-like"/>
</dbReference>
<dbReference type="InterPro" id="IPR020613">
    <property type="entry name" value="Thiolase_CS"/>
</dbReference>
<dbReference type="PANTHER" id="PTHR18919">
    <property type="entry name" value="ACETYL-COA C-ACYLTRANSFERASE"/>
    <property type="match status" value="1"/>
</dbReference>
<dbReference type="NCBIfam" id="NF006086">
    <property type="entry name" value="PRK08235.1"/>
    <property type="match status" value="1"/>
</dbReference>
<feature type="active site" description="Proton acceptor" evidence="6">
    <location>
        <position position="383"/>
    </location>
</feature>
<dbReference type="PATRIC" id="fig|1396.433.peg.3075"/>
<dbReference type="Pfam" id="PF00108">
    <property type="entry name" value="Thiolase_N"/>
    <property type="match status" value="1"/>
</dbReference>
<dbReference type="PROSITE" id="PS00099">
    <property type="entry name" value="THIOLASE_3"/>
    <property type="match status" value="1"/>
</dbReference>
<proteinExistence type="inferred from homology"/>
<dbReference type="PROSITE" id="PS00737">
    <property type="entry name" value="THIOLASE_2"/>
    <property type="match status" value="1"/>
</dbReference>
<dbReference type="AlphaFoldDB" id="A0A0G8C3E8"/>
<accession>A0A0G8C3E8</accession>
<comment type="caution">
    <text evidence="10">The sequence shown here is derived from an EMBL/GenBank/DDBJ whole genome shotgun (WGS) entry which is preliminary data.</text>
</comment>
<evidence type="ECO:0000256" key="5">
    <source>
        <dbReference type="ARBA" id="ARBA00030755"/>
    </source>
</evidence>
<dbReference type="CDD" id="cd00751">
    <property type="entry name" value="thiolase"/>
    <property type="match status" value="1"/>
</dbReference>
<dbReference type="PIRSF" id="PIRSF000429">
    <property type="entry name" value="Ac-CoA_Ac_transf"/>
    <property type="match status" value="1"/>
</dbReference>
<evidence type="ECO:0000256" key="2">
    <source>
        <dbReference type="ARBA" id="ARBA00012705"/>
    </source>
</evidence>
<organism evidence="10 11">
    <name type="scientific">Bacillus wiedmannii</name>
    <dbReference type="NCBI Taxonomy" id="1890302"/>
    <lineage>
        <taxon>Bacteria</taxon>
        <taxon>Bacillati</taxon>
        <taxon>Bacillota</taxon>
        <taxon>Bacilli</taxon>
        <taxon>Bacillales</taxon>
        <taxon>Bacillaceae</taxon>
        <taxon>Bacillus</taxon>
        <taxon>Bacillus cereus group</taxon>
    </lineage>
</organism>